<keyword evidence="3" id="KW-0808">Transferase</keyword>
<feature type="region of interest" description="Disordered" evidence="1">
    <location>
        <begin position="1564"/>
        <end position="1585"/>
    </location>
</feature>
<reference evidence="4" key="1">
    <citation type="submission" date="2016-06" db="EMBL/GenBank/DDBJ databases">
        <authorList>
            <person name="Varghese N."/>
            <person name="Submissions Spin"/>
        </authorList>
    </citation>
    <scope>NUCLEOTIDE SEQUENCE [LARGE SCALE GENOMIC DNA]</scope>
    <source>
        <strain evidence="4">DSM 45161</strain>
    </source>
</reference>
<accession>A0A1C5GYL0</accession>
<name>A0A1C5GYL0_9ACTN</name>
<organism evidence="3 4">
    <name type="scientific">Micromonospora coxensis</name>
    <dbReference type="NCBI Taxonomy" id="356852"/>
    <lineage>
        <taxon>Bacteria</taxon>
        <taxon>Bacillati</taxon>
        <taxon>Actinomycetota</taxon>
        <taxon>Actinomycetes</taxon>
        <taxon>Micromonosporales</taxon>
        <taxon>Micromonosporaceae</taxon>
        <taxon>Micromonospora</taxon>
    </lineage>
</organism>
<evidence type="ECO:0000256" key="1">
    <source>
        <dbReference type="SAM" id="MobiDB-lite"/>
    </source>
</evidence>
<sequence>MPVNSFRDLVLRQADSIASLYLEGERLGQPATREQKEFIQGVIAADYDGRTVVELLQNGHDAHPADRRDGLIEIVLAEDEQEHGTLYVANGGRQVIPDDFDSMCRIAMSSKRPDQGIGNKGVGFKSVLQLSESPEVYSRAAQDSPTFDGFCFRFARPADFDAVAARVAAHRTDLAGLLRANVSPLKVTVPVDEVPERVARFERDGFATVIRLVLRSPAALRHAREQMAELCSAAVPFHLFLERVARITVKVRAVDGDENVHVLTRSTRPVAGPAEEVRLQDGSAYLLMRRTVAEAEMIRVIEQSRNEGGLSSGWERWTGDGEVCVAVPLDRPLKHGRLYTFLPMGEDARAPMAAFVNAPFFAQLDRRSLSPSIPLNDLLLTEVARLCARAAAGAFGLPDGIVLDLACWARPELARLRNALAEIGIELADLPLAPILGPGRHRVSLATAKLWRGQGTVFTAEAVVAAGGASIVDTALDPLREGRMSALARDLGLRLPPSPPEVATFAEAVAEALAAMPAAAEVWAGFYDDLAAERFDGTVLQGRRILVDDRGKLVAPGDGRSVFVRPAGDDELPAAAPPSVVRSRLVFMLPGIPWLTAERRKRPGRAWLDAQNLVRDYRTDTVLGLVGSAMHGIGPGDDEVLQQCLRFAFDVWRRTVRDVGPEAVRDADLLVPAASGWQPASTATFGAGWGGATAETDLRLARLVAAAAQSSADLRRIGAATVEPAHLGDIDPEPWRAFLEAAGVRHGLVPLEIPATRFALPGSQVAAPSTVGDLSIPVSSYDQRRWREVAATWPRHGPLHQQVRYRPTTNVAVLPAQRDWSGFDAESRRLYAELILIGLDSWPDSALEMHFNRETDYTRPAWPTFVAAFLATAEWIPQTAPGQRSRVSFAAPDHAWWLREAETPDYLPAPPLALRGLATPRVLARLARVGVRFWDDPASAPSRLEELTELVARHRSETRGTVPPGVRKAYEEAWRQFGDHPDPPARVVITRQGQMEVTDLDREGEPVYVCDESGVAKERLLSQTPVAMLAIRAHRLATHVRGLLQQSGPKRLIPTSAVAVEVTADGLPAGDLAYRRLDDIAGRWLRTLVLGAVEFQQSSFVTVSDKHLAHADRRLGQCEIAVAESVVASVGGHPIGLGAGPRSFLMDAGGKPRIVVAAADTDRWTVLRAACGSLAELAGFPQVERSLELALIDLERCCCGVPTAADVAYALRVPVRDLQAAALDGTAHLSDYSALVAVIAVLDTATAEELRDRKEPFDGRDELRAWLADRLHATGVDAGTVLALADRDDLRAAIERLGISLAVANASFRKLGLPPLHHREGHARQFAAHLQQHGAEIQDRLRDRFVAVARRGEPLADYLRLRDLPGLAPDPDWLDRYWDLPEPVLNERVEDWLDAVCPAASPATPASAAPLPPVKDLRESGHRTAVRATTAARVAVEAWLHRSTGTSIRRPGQPDAVAAAMTADGSMDFNRLTQSDVIAWLHAHRQWPESMPRALAPAQLGLSPQDMERARERLTRATDRRHRESVTTTYGTKKFGHEPQETQAFIDAVRADVPAEVLATPPQPVTLSGALRNHPTPGGTGGGGGWRAITAPPEVIERVGLAGELLVAEWIQHQFGYPPETTWRSAYRRTCFPDDGDDRLGYDFLVTTQDKRLLIEVKATTDAVPQIALGESEVRRAQALTADEEYLIAFVTHALDPARRRLHVLPNPLAMGGFEYYRVAGRSMRLQFQLTAG</sequence>
<proteinExistence type="predicted"/>
<evidence type="ECO:0000313" key="3">
    <source>
        <dbReference type="EMBL" id="SCG38840.1"/>
    </source>
</evidence>
<protein>
    <submittedName>
        <fullName evidence="3">Histidine kinase-, DNA gyrase B-, and HSP90-like ATPase</fullName>
    </submittedName>
</protein>
<dbReference type="NCBIfam" id="NF047352">
    <property type="entry name" value="P_loop_sacsin"/>
    <property type="match status" value="1"/>
</dbReference>
<dbReference type="PANTHER" id="PTHR32387">
    <property type="entry name" value="WU:FJ29H11"/>
    <property type="match status" value="1"/>
</dbReference>
<keyword evidence="4" id="KW-1185">Reference proteome</keyword>
<keyword evidence="3" id="KW-0418">Kinase</keyword>
<evidence type="ECO:0000259" key="2">
    <source>
        <dbReference type="Pfam" id="PF13020"/>
    </source>
</evidence>
<dbReference type="InterPro" id="IPR036890">
    <property type="entry name" value="HATPase_C_sf"/>
</dbReference>
<dbReference type="GO" id="GO:0016301">
    <property type="term" value="F:kinase activity"/>
    <property type="evidence" value="ECO:0007669"/>
    <property type="project" value="UniProtKB-KW"/>
</dbReference>
<feature type="domain" description="Protein NO VEIN C-terminal" evidence="2">
    <location>
        <begin position="1633"/>
        <end position="1695"/>
    </location>
</feature>
<dbReference type="Pfam" id="PF13020">
    <property type="entry name" value="NOV_C"/>
    <property type="match status" value="1"/>
</dbReference>
<evidence type="ECO:0000313" key="4">
    <source>
        <dbReference type="Proteomes" id="UP000198215"/>
    </source>
</evidence>
<dbReference type="SUPFAM" id="SSF55874">
    <property type="entry name" value="ATPase domain of HSP90 chaperone/DNA topoisomerase II/histidine kinase"/>
    <property type="match status" value="1"/>
</dbReference>
<dbReference type="EMBL" id="LT607753">
    <property type="protein sequence ID" value="SCG38840.1"/>
    <property type="molecule type" value="Genomic_DNA"/>
</dbReference>
<dbReference type="Proteomes" id="UP000198215">
    <property type="component" value="Chromosome I"/>
</dbReference>
<gene>
    <name evidence="3" type="ORF">GA0070614_0567</name>
</gene>
<dbReference type="Gene3D" id="3.30.565.10">
    <property type="entry name" value="Histidine kinase-like ATPase, C-terminal domain"/>
    <property type="match status" value="1"/>
</dbReference>
<dbReference type="InterPro" id="IPR024975">
    <property type="entry name" value="NOV_C"/>
</dbReference>
<dbReference type="InterPro" id="IPR052957">
    <property type="entry name" value="Auxin_embryo_med"/>
</dbReference>
<dbReference type="PANTHER" id="PTHR32387:SF0">
    <property type="entry name" value="PROTEIN NO VEIN"/>
    <property type="match status" value="1"/>
</dbReference>